<dbReference type="Gene3D" id="1.20.5.170">
    <property type="match status" value="1"/>
</dbReference>
<name>A0ABD2QIE0_9PLAT</name>
<evidence type="ECO:0000259" key="9">
    <source>
        <dbReference type="PROSITE" id="PS50217"/>
    </source>
</evidence>
<feature type="compositionally biased region" description="Low complexity" evidence="8">
    <location>
        <begin position="98"/>
        <end position="110"/>
    </location>
</feature>
<dbReference type="SMART" id="SM00338">
    <property type="entry name" value="BRLZ"/>
    <property type="match status" value="1"/>
</dbReference>
<dbReference type="SUPFAM" id="SSF57959">
    <property type="entry name" value="Leucine zipper domain"/>
    <property type="match status" value="1"/>
</dbReference>
<feature type="region of interest" description="Disordered" evidence="8">
    <location>
        <begin position="87"/>
        <end position="127"/>
    </location>
</feature>
<keyword evidence="11" id="KW-1185">Reference proteome</keyword>
<gene>
    <name evidence="10" type="primary">CREB3L2</name>
    <name evidence="10" type="ORF">Ciccas_002029</name>
</gene>
<evidence type="ECO:0000256" key="2">
    <source>
        <dbReference type="ARBA" id="ARBA00023015"/>
    </source>
</evidence>
<dbReference type="EMBL" id="JBJKFK010000148">
    <property type="protein sequence ID" value="KAL3319304.1"/>
    <property type="molecule type" value="Genomic_DNA"/>
</dbReference>
<dbReference type="PROSITE" id="PS00036">
    <property type="entry name" value="BZIP_BASIC"/>
    <property type="match status" value="1"/>
</dbReference>
<feature type="compositionally biased region" description="Polar residues" evidence="8">
    <location>
        <begin position="118"/>
        <end position="127"/>
    </location>
</feature>
<dbReference type="FunFam" id="1.20.5.170:FF:000054">
    <property type="entry name" value="Cyclic AMP-responsive element-binding protein 3-like 2"/>
    <property type="match status" value="1"/>
</dbReference>
<dbReference type="PROSITE" id="PS50217">
    <property type="entry name" value="BZIP"/>
    <property type="match status" value="1"/>
</dbReference>
<dbReference type="InterPro" id="IPR004827">
    <property type="entry name" value="bZIP"/>
</dbReference>
<feature type="region of interest" description="Disordered" evidence="8">
    <location>
        <begin position="381"/>
        <end position="407"/>
    </location>
</feature>
<evidence type="ECO:0000313" key="11">
    <source>
        <dbReference type="Proteomes" id="UP001626550"/>
    </source>
</evidence>
<sequence length="430" mass="48046">MLAAMAVVNLKDLQMDPELSLSDLDSIKRDELIFPQESDWIEGFPTDIPDLPQNDDLSLLLTDIMAEDEQIFDGQALSLEDYSPVEAEASRPAVKPQSLSPSNSSQSSDSGLCHSEMSETSPNVPSQTNIIIKTPVGRTVGQPIVSNRIPYFIPAAIYPPHRPQTIRRGDPQKSARSYHKEAFKQEQIESNVYNNRRMEKQLSCKRPFTLTPPGSISSSSDNETTLARRHLPSKRVNFHNTRGVRAAINYDSDEESNLSYGRRSYSGKSQAHFQSPIPQSGVLMLTDEEKRTLLSEGYSVPTRLPLTKQEERNLKKIRRKIKNKISAQESRRKKKEYLESLEKRVDGYSQENGDLKRRMESLESTNRSLLGQVRHLQQLLNKSHQSQGKKPVVSPSRTYSLGGSVGGTSLARKTALATAAMTARGQSAHG</sequence>
<keyword evidence="5" id="KW-0804">Transcription</keyword>
<reference evidence="10 11" key="1">
    <citation type="submission" date="2024-11" db="EMBL/GenBank/DDBJ databases">
        <title>Adaptive evolution of stress response genes in parasites aligns with host niche diversity.</title>
        <authorList>
            <person name="Hahn C."/>
            <person name="Resl P."/>
        </authorList>
    </citation>
    <scope>NUCLEOTIDE SEQUENCE [LARGE SCALE GENOMIC DNA]</scope>
    <source>
        <strain evidence="10">EGGRZ-B1_66</strain>
        <tissue evidence="10">Body</tissue>
    </source>
</reference>
<comment type="subcellular location">
    <subcellularLocation>
        <location evidence="1">Nucleus</location>
    </subcellularLocation>
</comment>
<protein>
    <submittedName>
        <fullName evidence="10">cAMP responsive element binding protein 3-like</fullName>
    </submittedName>
</protein>
<evidence type="ECO:0000256" key="5">
    <source>
        <dbReference type="ARBA" id="ARBA00023163"/>
    </source>
</evidence>
<keyword evidence="7" id="KW-0175">Coiled coil</keyword>
<feature type="domain" description="BZIP" evidence="9">
    <location>
        <begin position="313"/>
        <end position="376"/>
    </location>
</feature>
<dbReference type="InterPro" id="IPR046347">
    <property type="entry name" value="bZIP_sf"/>
</dbReference>
<dbReference type="PANTHER" id="PTHR46004:SF3">
    <property type="entry name" value="CYCLIC AMP RESPONSE ELEMENT-BINDING PROTEIN A"/>
    <property type="match status" value="1"/>
</dbReference>
<dbReference type="CDD" id="cd14689">
    <property type="entry name" value="bZIP_CREB3"/>
    <property type="match status" value="1"/>
</dbReference>
<dbReference type="PANTHER" id="PTHR46004">
    <property type="entry name" value="CYCLIC AMP RESPONSE ELEMENT-BINDING PROTEIN A"/>
    <property type="match status" value="1"/>
</dbReference>
<dbReference type="GO" id="GO:0005634">
    <property type="term" value="C:nucleus"/>
    <property type="evidence" value="ECO:0007669"/>
    <property type="project" value="UniProtKB-SubCell"/>
</dbReference>
<feature type="region of interest" description="Disordered" evidence="8">
    <location>
        <begin position="206"/>
        <end position="230"/>
    </location>
</feature>
<evidence type="ECO:0000256" key="7">
    <source>
        <dbReference type="SAM" id="Coils"/>
    </source>
</evidence>
<feature type="compositionally biased region" description="Polar residues" evidence="8">
    <location>
        <begin position="212"/>
        <end position="225"/>
    </location>
</feature>
<evidence type="ECO:0000313" key="10">
    <source>
        <dbReference type="EMBL" id="KAL3319304.1"/>
    </source>
</evidence>
<keyword evidence="2" id="KW-0805">Transcription regulation</keyword>
<organism evidence="10 11">
    <name type="scientific">Cichlidogyrus casuarinus</name>
    <dbReference type="NCBI Taxonomy" id="1844966"/>
    <lineage>
        <taxon>Eukaryota</taxon>
        <taxon>Metazoa</taxon>
        <taxon>Spiralia</taxon>
        <taxon>Lophotrochozoa</taxon>
        <taxon>Platyhelminthes</taxon>
        <taxon>Monogenea</taxon>
        <taxon>Monopisthocotylea</taxon>
        <taxon>Dactylogyridea</taxon>
        <taxon>Ancyrocephalidae</taxon>
        <taxon>Cichlidogyrus</taxon>
    </lineage>
</organism>
<keyword evidence="4" id="KW-0010">Activator</keyword>
<accession>A0ABD2QIE0</accession>
<dbReference type="Pfam" id="PF00170">
    <property type="entry name" value="bZIP_1"/>
    <property type="match status" value="1"/>
</dbReference>
<proteinExistence type="predicted"/>
<dbReference type="GO" id="GO:0003677">
    <property type="term" value="F:DNA binding"/>
    <property type="evidence" value="ECO:0007669"/>
    <property type="project" value="UniProtKB-KW"/>
</dbReference>
<keyword evidence="3" id="KW-0238">DNA-binding</keyword>
<evidence type="ECO:0000256" key="4">
    <source>
        <dbReference type="ARBA" id="ARBA00023159"/>
    </source>
</evidence>
<dbReference type="Proteomes" id="UP001626550">
    <property type="component" value="Unassembled WGS sequence"/>
</dbReference>
<evidence type="ECO:0000256" key="3">
    <source>
        <dbReference type="ARBA" id="ARBA00023125"/>
    </source>
</evidence>
<evidence type="ECO:0000256" key="1">
    <source>
        <dbReference type="ARBA" id="ARBA00004123"/>
    </source>
</evidence>
<keyword evidence="6" id="KW-0539">Nucleus</keyword>
<evidence type="ECO:0000256" key="8">
    <source>
        <dbReference type="SAM" id="MobiDB-lite"/>
    </source>
</evidence>
<dbReference type="AlphaFoldDB" id="A0ABD2QIE0"/>
<evidence type="ECO:0000256" key="6">
    <source>
        <dbReference type="ARBA" id="ARBA00023242"/>
    </source>
</evidence>
<comment type="caution">
    <text evidence="10">The sequence shown here is derived from an EMBL/GenBank/DDBJ whole genome shotgun (WGS) entry which is preliminary data.</text>
</comment>
<feature type="coiled-coil region" evidence="7">
    <location>
        <begin position="331"/>
        <end position="379"/>
    </location>
</feature>